<name>A0A1T1AW89_RHOFE</name>
<dbReference type="RefSeq" id="WP_078366256.1">
    <property type="nucleotide sequence ID" value="NZ_MTJN01000002.1"/>
</dbReference>
<sequence length="299" mass="32471">MKYKDYYETLGVPRDADLDQIKKAYRKLARTHHPDMSKAPDAEARFKEAAEAYATLKDPTKRAAYDELGHPQPGAEFSPPPQWQQDFSTGGQSFEDIDLADLLAAMGRGRGARAAMPVKGRDLETGITITLADARQGSTVKLTLQDGTGERVLEVTVPPGARQDQKLRLRGKGGKGQNGGPDGDIYLHISLAPHPIFRPDGLDLYFDLALTPWEAALGAGVEVPTLDGPVLLTIPAGTRSGRKLRLRGRGLLAGQSDIYALVHIDVPATLSEAERALYQELARVSTFNPRVVATKENPL</sequence>
<evidence type="ECO:0000256" key="1">
    <source>
        <dbReference type="ARBA" id="ARBA00023186"/>
    </source>
</evidence>
<keyword evidence="1" id="KW-0143">Chaperone</keyword>
<dbReference type="InterPro" id="IPR036869">
    <property type="entry name" value="J_dom_sf"/>
</dbReference>
<dbReference type="GO" id="GO:0005737">
    <property type="term" value="C:cytoplasm"/>
    <property type="evidence" value="ECO:0007669"/>
    <property type="project" value="TreeGrafter"/>
</dbReference>
<dbReference type="Pfam" id="PF01556">
    <property type="entry name" value="DnaJ_C"/>
    <property type="match status" value="1"/>
</dbReference>
<feature type="domain" description="J" evidence="2">
    <location>
        <begin position="5"/>
        <end position="69"/>
    </location>
</feature>
<dbReference type="InterPro" id="IPR002939">
    <property type="entry name" value="DnaJ_C"/>
</dbReference>
<dbReference type="STRING" id="28066.RF819_18170"/>
<dbReference type="SMART" id="SM00271">
    <property type="entry name" value="DnaJ"/>
    <property type="match status" value="1"/>
</dbReference>
<dbReference type="PANTHER" id="PTHR43096">
    <property type="entry name" value="DNAJ HOMOLOG 1, MITOCHONDRIAL-RELATED"/>
    <property type="match status" value="1"/>
</dbReference>
<evidence type="ECO:0000259" key="2">
    <source>
        <dbReference type="PROSITE" id="PS50076"/>
    </source>
</evidence>
<gene>
    <name evidence="3" type="ORF">RF819_18170</name>
</gene>
<evidence type="ECO:0000313" key="4">
    <source>
        <dbReference type="Proteomes" id="UP000190750"/>
    </source>
</evidence>
<dbReference type="CDD" id="cd06257">
    <property type="entry name" value="DnaJ"/>
    <property type="match status" value="1"/>
</dbReference>
<dbReference type="SUPFAM" id="SSF46565">
    <property type="entry name" value="Chaperone J-domain"/>
    <property type="match status" value="1"/>
</dbReference>
<accession>A0A1T1AW89</accession>
<dbReference type="AlphaFoldDB" id="A0A1T1AW89"/>
<dbReference type="InterPro" id="IPR001623">
    <property type="entry name" value="DnaJ_domain"/>
</dbReference>
<dbReference type="PROSITE" id="PS50076">
    <property type="entry name" value="DNAJ_2"/>
    <property type="match status" value="1"/>
</dbReference>
<protein>
    <submittedName>
        <fullName evidence="3">Molecular chaperone DnaJ</fullName>
    </submittedName>
</protein>
<dbReference type="CDD" id="cd10747">
    <property type="entry name" value="DnaJ_C"/>
    <property type="match status" value="1"/>
</dbReference>
<dbReference type="InterPro" id="IPR008971">
    <property type="entry name" value="HSP40/DnaJ_pept-bd"/>
</dbReference>
<dbReference type="PRINTS" id="PR00625">
    <property type="entry name" value="JDOMAIN"/>
</dbReference>
<dbReference type="InterPro" id="IPR018253">
    <property type="entry name" value="DnaJ_domain_CS"/>
</dbReference>
<dbReference type="Gene3D" id="1.10.287.110">
    <property type="entry name" value="DnaJ domain"/>
    <property type="match status" value="1"/>
</dbReference>
<keyword evidence="4" id="KW-1185">Reference proteome</keyword>
<dbReference type="Gene3D" id="2.60.260.20">
    <property type="entry name" value="Urease metallochaperone UreE, N-terminal domain"/>
    <property type="match status" value="2"/>
</dbReference>
<dbReference type="Proteomes" id="UP000190750">
    <property type="component" value="Unassembled WGS sequence"/>
</dbReference>
<evidence type="ECO:0000313" key="3">
    <source>
        <dbReference type="EMBL" id="OOV08374.1"/>
    </source>
</evidence>
<dbReference type="Pfam" id="PF00226">
    <property type="entry name" value="DnaJ"/>
    <property type="match status" value="1"/>
</dbReference>
<organism evidence="3 4">
    <name type="scientific">Rhodoferax fermentans</name>
    <dbReference type="NCBI Taxonomy" id="28066"/>
    <lineage>
        <taxon>Bacteria</taxon>
        <taxon>Pseudomonadati</taxon>
        <taxon>Pseudomonadota</taxon>
        <taxon>Betaproteobacteria</taxon>
        <taxon>Burkholderiales</taxon>
        <taxon>Comamonadaceae</taxon>
        <taxon>Rhodoferax</taxon>
    </lineage>
</organism>
<dbReference type="GO" id="GO:0051082">
    <property type="term" value="F:unfolded protein binding"/>
    <property type="evidence" value="ECO:0007669"/>
    <property type="project" value="InterPro"/>
</dbReference>
<dbReference type="GO" id="GO:0042026">
    <property type="term" value="P:protein refolding"/>
    <property type="evidence" value="ECO:0007669"/>
    <property type="project" value="TreeGrafter"/>
</dbReference>
<dbReference type="PROSITE" id="PS00636">
    <property type="entry name" value="DNAJ_1"/>
    <property type="match status" value="1"/>
</dbReference>
<dbReference type="OrthoDB" id="9779889at2"/>
<reference evidence="3 4" key="1">
    <citation type="submission" date="2017-01" db="EMBL/GenBank/DDBJ databases">
        <title>Genome sequencing of Rhodoferax fermentans JCM 7819.</title>
        <authorList>
            <person name="Kim Y.J."/>
            <person name="Farh M.E.-A."/>
            <person name="Yang D.-C."/>
        </authorList>
    </citation>
    <scope>NUCLEOTIDE SEQUENCE [LARGE SCALE GENOMIC DNA]</scope>
    <source>
        <strain evidence="3 4">JCM 7819</strain>
    </source>
</reference>
<proteinExistence type="predicted"/>
<dbReference type="EMBL" id="MTJN01000002">
    <property type="protein sequence ID" value="OOV08374.1"/>
    <property type="molecule type" value="Genomic_DNA"/>
</dbReference>
<comment type="caution">
    <text evidence="3">The sequence shown here is derived from an EMBL/GenBank/DDBJ whole genome shotgun (WGS) entry which is preliminary data.</text>
</comment>
<dbReference type="SUPFAM" id="SSF49493">
    <property type="entry name" value="HSP40/DnaJ peptide-binding domain"/>
    <property type="match status" value="2"/>
</dbReference>
<dbReference type="PANTHER" id="PTHR43096:SF52">
    <property type="entry name" value="DNAJ HOMOLOG 1, MITOCHONDRIAL-RELATED"/>
    <property type="match status" value="1"/>
</dbReference>